<dbReference type="OrthoDB" id="768308at2759"/>
<evidence type="ECO:0000313" key="1">
    <source>
        <dbReference type="EMBL" id="KAB1203220.1"/>
    </source>
</evidence>
<dbReference type="InterPro" id="IPR009511">
    <property type="entry name" value="MAD1/Cdc20-bound-Mad2-bd"/>
</dbReference>
<name>A0A6A1UVW5_9ROSI</name>
<dbReference type="PANTHER" id="PTHR15681:SF1">
    <property type="entry name" value="MAD2L1-BINDING PROTEIN"/>
    <property type="match status" value="1"/>
</dbReference>
<evidence type="ECO:0000313" key="2">
    <source>
        <dbReference type="Proteomes" id="UP000516437"/>
    </source>
</evidence>
<dbReference type="PANTHER" id="PTHR15681">
    <property type="entry name" value="MAD2L1-BINDING PROTEIN"/>
    <property type="match status" value="1"/>
</dbReference>
<organism evidence="1 2">
    <name type="scientific">Morella rubra</name>
    <name type="common">Chinese bayberry</name>
    <dbReference type="NCBI Taxonomy" id="262757"/>
    <lineage>
        <taxon>Eukaryota</taxon>
        <taxon>Viridiplantae</taxon>
        <taxon>Streptophyta</taxon>
        <taxon>Embryophyta</taxon>
        <taxon>Tracheophyta</taxon>
        <taxon>Spermatophyta</taxon>
        <taxon>Magnoliopsida</taxon>
        <taxon>eudicotyledons</taxon>
        <taxon>Gunneridae</taxon>
        <taxon>Pentapetalae</taxon>
        <taxon>rosids</taxon>
        <taxon>fabids</taxon>
        <taxon>Fagales</taxon>
        <taxon>Myricaceae</taxon>
        <taxon>Morella</taxon>
    </lineage>
</organism>
<dbReference type="EMBL" id="RXIC02000026">
    <property type="protein sequence ID" value="KAB1203220.1"/>
    <property type="molecule type" value="Genomic_DNA"/>
</dbReference>
<protein>
    <submittedName>
        <fullName evidence="1">Uncharacterized protein</fullName>
    </submittedName>
</protein>
<keyword evidence="2" id="KW-1185">Reference proteome</keyword>
<dbReference type="GO" id="GO:0005634">
    <property type="term" value="C:nucleus"/>
    <property type="evidence" value="ECO:0007669"/>
    <property type="project" value="InterPro"/>
</dbReference>
<proteinExistence type="predicted"/>
<dbReference type="GO" id="GO:0007096">
    <property type="term" value="P:regulation of exit from mitosis"/>
    <property type="evidence" value="ECO:0007669"/>
    <property type="project" value="InterPro"/>
</dbReference>
<dbReference type="Gene3D" id="3.30.900.20">
    <property type="match status" value="1"/>
</dbReference>
<dbReference type="InterPro" id="IPR053729">
    <property type="entry name" value="MAD2L1BP_domain_sf"/>
</dbReference>
<sequence>MEEQGSSETSAQISIPRQTLWTAPCFHVVNDSQCFVLYMHQQIPSILRVHSVLQDISVEFDALQTEYSELEMSLASPTDTKASSLSRKKHIGRMRDVKRGIRRLNKFMNTVCNLQTALKLVIGEFPGIQGVTLVLGASPIRPRHVYELCFSHGKAVARGGVDFTKSRAAEGLSRKAIRTLISKGAGSGSYPGPSKLFLLVKAPSSLSLPMHFLPKRDFKYVKKTVCISGLSALTTEHLAASVIASSFWLPCIRASCIICMIVPFRLRLKCKIQDQEIGSVDHAFQTGNSSWTDSASDDLMWALLISCHMNGIGPPTYPYEKVTKLILLCSNTLIEKDAICCILLLDSA</sequence>
<gene>
    <name evidence="1" type="ORF">CJ030_MR8G004923</name>
</gene>
<dbReference type="AlphaFoldDB" id="A0A6A1UVW5"/>
<comment type="caution">
    <text evidence="1">The sequence shown here is derived from an EMBL/GenBank/DDBJ whole genome shotgun (WGS) entry which is preliminary data.</text>
</comment>
<accession>A0A6A1UVW5</accession>
<reference evidence="1 2" key="1">
    <citation type="journal article" date="2019" name="Plant Biotechnol. J.">
        <title>The red bayberry genome and genetic basis of sex determination.</title>
        <authorList>
            <person name="Jia H.M."/>
            <person name="Jia H.J."/>
            <person name="Cai Q.L."/>
            <person name="Wang Y."/>
            <person name="Zhao H.B."/>
            <person name="Yang W.F."/>
            <person name="Wang G.Y."/>
            <person name="Li Y.H."/>
            <person name="Zhan D.L."/>
            <person name="Shen Y.T."/>
            <person name="Niu Q.F."/>
            <person name="Chang L."/>
            <person name="Qiu J."/>
            <person name="Zhao L."/>
            <person name="Xie H.B."/>
            <person name="Fu W.Y."/>
            <person name="Jin J."/>
            <person name="Li X.W."/>
            <person name="Jiao Y."/>
            <person name="Zhou C.C."/>
            <person name="Tu T."/>
            <person name="Chai C.Y."/>
            <person name="Gao J.L."/>
            <person name="Fan L.J."/>
            <person name="van de Weg E."/>
            <person name="Wang J.Y."/>
            <person name="Gao Z.S."/>
        </authorList>
    </citation>
    <scope>NUCLEOTIDE SEQUENCE [LARGE SCALE GENOMIC DNA]</scope>
    <source>
        <tissue evidence="1">Leaves</tissue>
    </source>
</reference>
<dbReference type="Proteomes" id="UP000516437">
    <property type="component" value="Chromosome 8"/>
</dbReference>